<dbReference type="RefSeq" id="WP_083030950.1">
    <property type="nucleotide sequence ID" value="NZ_AP022618.1"/>
</dbReference>
<dbReference type="Proteomes" id="UP000192801">
    <property type="component" value="Unassembled WGS sequence"/>
</dbReference>
<dbReference type="AlphaFoldDB" id="A0A1X0DD73"/>
<protein>
    <submittedName>
        <fullName evidence="1">Uncharacterized protein</fullName>
    </submittedName>
</protein>
<evidence type="ECO:0000313" key="1">
    <source>
        <dbReference type="EMBL" id="ORA70356.1"/>
    </source>
</evidence>
<proteinExistence type="predicted"/>
<dbReference type="GO" id="GO:0020037">
    <property type="term" value="F:heme binding"/>
    <property type="evidence" value="ECO:0007669"/>
    <property type="project" value="InterPro"/>
</dbReference>
<reference evidence="1 2" key="1">
    <citation type="submission" date="2016-12" db="EMBL/GenBank/DDBJ databases">
        <title>The new phylogeny of genus Mycobacterium.</title>
        <authorList>
            <person name="Tortoli E."/>
            <person name="Trovato A."/>
            <person name="Cirillo D.M."/>
        </authorList>
    </citation>
    <scope>NUCLEOTIDE SEQUENCE [LARGE SCALE GENOMIC DNA]</scope>
    <source>
        <strain evidence="1 2">DSM 45130</strain>
    </source>
</reference>
<dbReference type="EMBL" id="MVHS01000022">
    <property type="protein sequence ID" value="ORA70356.1"/>
    <property type="molecule type" value="Genomic_DNA"/>
</dbReference>
<accession>A0A1X0DD73</accession>
<dbReference type="OrthoDB" id="4563701at2"/>
<comment type="caution">
    <text evidence="1">The sequence shown here is derived from an EMBL/GenBank/DDBJ whole genome shotgun (WGS) entry which is preliminary data.</text>
</comment>
<organism evidence="1 2">
    <name type="scientific">Mycolicibacterium insubricum</name>
    <dbReference type="NCBI Taxonomy" id="444597"/>
    <lineage>
        <taxon>Bacteria</taxon>
        <taxon>Bacillati</taxon>
        <taxon>Actinomycetota</taxon>
        <taxon>Actinomycetes</taxon>
        <taxon>Mycobacteriales</taxon>
        <taxon>Mycobacteriaceae</taxon>
        <taxon>Mycolicibacterium</taxon>
    </lineage>
</organism>
<keyword evidence="2" id="KW-1185">Reference proteome</keyword>
<gene>
    <name evidence="1" type="ORF">BST26_10995</name>
</gene>
<dbReference type="NCBIfam" id="TIGR04529">
    <property type="entry name" value="MTB_hemophore"/>
    <property type="match status" value="1"/>
</dbReference>
<evidence type="ECO:0000313" key="2">
    <source>
        <dbReference type="Proteomes" id="UP000192801"/>
    </source>
</evidence>
<name>A0A1X0DD73_9MYCO</name>
<sequence>MKKTVFTACAALTIGSFLAPALASASPDVDAIANSTCTYPQVIAAVNAEAPETAAELNSSPLVNMWLQGLMAASPDERRAKIAEVSGYPQMQQYAPVINQVAYSCNNY</sequence>
<dbReference type="InterPro" id="IPR032407">
    <property type="entry name" value="MHB"/>
</dbReference>